<accession>M9LBW1</accession>
<dbReference type="GO" id="GO:0008168">
    <property type="term" value="F:methyltransferase activity"/>
    <property type="evidence" value="ECO:0007669"/>
    <property type="project" value="UniProtKB-KW"/>
</dbReference>
<dbReference type="Proteomes" id="UP000029453">
    <property type="component" value="Unassembled WGS sequence"/>
</dbReference>
<evidence type="ECO:0000313" key="1">
    <source>
        <dbReference type="EMBL" id="GAC43437.1"/>
    </source>
</evidence>
<reference evidence="1 2" key="1">
    <citation type="submission" date="2012-10" db="EMBL/GenBank/DDBJ databases">
        <title>Draft Genome Sequence of Paenibacillus popilliae ATCC 14706T.</title>
        <authorList>
            <person name="Iiyama K."/>
            <person name="Mori K."/>
            <person name="Mon H."/>
            <person name="Chieda Y."/>
            <person name="Lee J.M."/>
            <person name="Kusakabe T."/>
            <person name="Tashiro K."/>
            <person name="Asano S."/>
            <person name="Yasunaga-Aoki C."/>
            <person name="Shimizu S."/>
        </authorList>
    </citation>
    <scope>NUCLEOTIDE SEQUENCE [LARGE SCALE GENOMIC DNA]</scope>
    <source>
        <strain evidence="1 2">ATCC 14706</strain>
    </source>
</reference>
<protein>
    <submittedName>
        <fullName evidence="1">DNA methylase</fullName>
    </submittedName>
</protein>
<dbReference type="PANTHER" id="PTHR41313">
    <property type="entry name" value="ADENINE-SPECIFIC METHYLTRANSFERASE"/>
    <property type="match status" value="1"/>
</dbReference>
<evidence type="ECO:0000313" key="2">
    <source>
        <dbReference type="Proteomes" id="UP000029453"/>
    </source>
</evidence>
<dbReference type="AlphaFoldDB" id="M9LBW1"/>
<name>M9LBW1_PAEPP</name>
<organism evidence="1 2">
    <name type="scientific">Paenibacillus popilliae ATCC 14706</name>
    <dbReference type="NCBI Taxonomy" id="1212764"/>
    <lineage>
        <taxon>Bacteria</taxon>
        <taxon>Bacillati</taxon>
        <taxon>Bacillota</taxon>
        <taxon>Bacilli</taxon>
        <taxon>Bacillales</taxon>
        <taxon>Paenibacillaceae</taxon>
        <taxon>Paenibacillus</taxon>
    </lineage>
</organism>
<dbReference type="EMBL" id="BALG01000219">
    <property type="protein sequence ID" value="GAC43437.1"/>
    <property type="molecule type" value="Genomic_DNA"/>
</dbReference>
<dbReference type="InterPro" id="IPR052933">
    <property type="entry name" value="DNA_Protect_Modify"/>
</dbReference>
<keyword evidence="2" id="KW-1185">Reference proteome</keyword>
<dbReference type="GO" id="GO:0032259">
    <property type="term" value="P:methylation"/>
    <property type="evidence" value="ECO:0007669"/>
    <property type="project" value="UniProtKB-KW"/>
</dbReference>
<keyword evidence="1" id="KW-0489">Methyltransferase</keyword>
<dbReference type="PANTHER" id="PTHR41313:SF1">
    <property type="entry name" value="DNA METHYLASE ADENINE-SPECIFIC DOMAIN-CONTAINING PROTEIN"/>
    <property type="match status" value="1"/>
</dbReference>
<sequence length="183" mass="20803">MFRLVPDIQTADMLKLPVPRLEGDKASVVVSDRSTYQEQMMDELVERAEKIRNNEVDAKEDNMLKLTHEAKLMSIDPRLVHGDAPADPMSKLNLCINNVFDIWKETQAIRLTQVIFSDSGTPKPEQFNVYGEMKSQLILRGIPEQEIAFIHDVNTDAAREALFEQVRRGEVRILLGSLNLKIG</sequence>
<proteinExistence type="predicted"/>
<gene>
    <name evidence="1" type="ORF">PPOP_2820</name>
</gene>
<comment type="caution">
    <text evidence="1">The sequence shown here is derived from an EMBL/GenBank/DDBJ whole genome shotgun (WGS) entry which is preliminary data.</text>
</comment>
<keyword evidence="1" id="KW-0808">Transferase</keyword>